<dbReference type="Proteomes" id="UP001497535">
    <property type="component" value="Unassembled WGS sequence"/>
</dbReference>
<evidence type="ECO:0000313" key="1">
    <source>
        <dbReference type="EMBL" id="CAK5080907.1"/>
    </source>
</evidence>
<keyword evidence="2" id="KW-1185">Reference proteome</keyword>
<proteinExistence type="predicted"/>
<accession>A0ACB0ZP77</accession>
<sequence length="63" mass="7334">MLIKNSMPFNFTSEVPPRQFMVHFRSIWALSKFNLLISLYPFSVHFVEKIISFSQLISAKATP</sequence>
<reference evidence="1" key="1">
    <citation type="submission" date="2023-11" db="EMBL/GenBank/DDBJ databases">
        <authorList>
            <person name="Poullet M."/>
        </authorList>
    </citation>
    <scope>NUCLEOTIDE SEQUENCE</scope>
    <source>
        <strain evidence="1">E1834</strain>
    </source>
</reference>
<name>A0ACB0ZP77_MELEN</name>
<organism evidence="1 2">
    <name type="scientific">Meloidogyne enterolobii</name>
    <name type="common">Root-knot nematode worm</name>
    <name type="synonym">Meloidogyne mayaguensis</name>
    <dbReference type="NCBI Taxonomy" id="390850"/>
    <lineage>
        <taxon>Eukaryota</taxon>
        <taxon>Metazoa</taxon>
        <taxon>Ecdysozoa</taxon>
        <taxon>Nematoda</taxon>
        <taxon>Chromadorea</taxon>
        <taxon>Rhabditida</taxon>
        <taxon>Tylenchina</taxon>
        <taxon>Tylenchomorpha</taxon>
        <taxon>Tylenchoidea</taxon>
        <taxon>Meloidogynidae</taxon>
        <taxon>Meloidogyninae</taxon>
        <taxon>Meloidogyne</taxon>
    </lineage>
</organism>
<protein>
    <submittedName>
        <fullName evidence="1">Uncharacterized protein</fullName>
    </submittedName>
</protein>
<gene>
    <name evidence="1" type="ORF">MENTE1834_LOCUS28114</name>
</gene>
<evidence type="ECO:0000313" key="2">
    <source>
        <dbReference type="Proteomes" id="UP001497535"/>
    </source>
</evidence>
<dbReference type="EMBL" id="CAVMJV010000042">
    <property type="protein sequence ID" value="CAK5080907.1"/>
    <property type="molecule type" value="Genomic_DNA"/>
</dbReference>
<comment type="caution">
    <text evidence="1">The sequence shown here is derived from an EMBL/GenBank/DDBJ whole genome shotgun (WGS) entry which is preliminary data.</text>
</comment>